<accession>A0A386HTW8</accession>
<organism evidence="1 2">
    <name type="scientific">Arachidicoccus soli</name>
    <dbReference type="NCBI Taxonomy" id="2341117"/>
    <lineage>
        <taxon>Bacteria</taxon>
        <taxon>Pseudomonadati</taxon>
        <taxon>Bacteroidota</taxon>
        <taxon>Chitinophagia</taxon>
        <taxon>Chitinophagales</taxon>
        <taxon>Chitinophagaceae</taxon>
        <taxon>Arachidicoccus</taxon>
    </lineage>
</organism>
<gene>
    <name evidence="1" type="ORF">D6B99_14985</name>
</gene>
<evidence type="ECO:0000313" key="2">
    <source>
        <dbReference type="Proteomes" id="UP000266118"/>
    </source>
</evidence>
<dbReference type="EMBL" id="CP032489">
    <property type="protein sequence ID" value="AYD48796.1"/>
    <property type="molecule type" value="Genomic_DNA"/>
</dbReference>
<sequence length="400" mass="46830">MIPTQRDWFNENFTDEKYQEYLNYIKKDFPGALDFRVAETPVFIGNIFKQKMLSVCETIIDEIVSPNFKDATQKAIPSYINVKAEEGIPHFLIFDFGICENDSNGEVEPMLIEMQGFATLFAYQLHQYKAAAHAYHLPESFSPFFKDFDEYKTIQLLKEVIIGESSPEHTILLEIFPEKQKTRIDFEYTRKYLGIEIVCVTKLVKEGNNLFYEKNGKLIKIERIYNRLIFDELYRQTPEVQEKAKVLFEDLDVQWVTHPNWFYRISKYALPFLNHPNIPKTFFLKDLAEIPHDLENYVLKPLFSFAGNGVIIDVTREDIERIRDPENYILQKKVNYIPIIRTMDDNAKAEIRVFYLWKEGELRPVAAYNLARLSKGKMISVALNKNKTWVGGSFALFGAE</sequence>
<dbReference type="KEGG" id="ark:D6B99_14985"/>
<proteinExistence type="predicted"/>
<evidence type="ECO:0000313" key="1">
    <source>
        <dbReference type="EMBL" id="AYD48796.1"/>
    </source>
</evidence>
<dbReference type="RefSeq" id="WP_119989893.1">
    <property type="nucleotide sequence ID" value="NZ_CP032489.1"/>
</dbReference>
<evidence type="ECO:0008006" key="3">
    <source>
        <dbReference type="Google" id="ProtNLM"/>
    </source>
</evidence>
<dbReference type="Proteomes" id="UP000266118">
    <property type="component" value="Chromosome"/>
</dbReference>
<keyword evidence="2" id="KW-1185">Reference proteome</keyword>
<reference evidence="1 2" key="1">
    <citation type="submission" date="2018-09" db="EMBL/GenBank/DDBJ databases">
        <title>Arachidicoccus sp. nov., a bacterium isolated from soil.</title>
        <authorList>
            <person name="Weon H.-Y."/>
            <person name="Kwon S.-W."/>
            <person name="Lee S.A."/>
        </authorList>
    </citation>
    <scope>NUCLEOTIDE SEQUENCE [LARGE SCALE GENOMIC DNA]</scope>
    <source>
        <strain evidence="1 2">KIS59-12</strain>
    </source>
</reference>
<name>A0A386HTW8_9BACT</name>
<protein>
    <recommendedName>
        <fullName evidence="3">Circularly permuted type 2 ATP-grasp protein</fullName>
    </recommendedName>
</protein>
<dbReference type="OrthoDB" id="108192at2"/>
<dbReference type="AlphaFoldDB" id="A0A386HTW8"/>
<dbReference type="SUPFAM" id="SSF56059">
    <property type="entry name" value="Glutathione synthetase ATP-binding domain-like"/>
    <property type="match status" value="1"/>
</dbReference>